<gene>
    <name evidence="6" type="ORF">Q2T42_09680</name>
</gene>
<evidence type="ECO:0000256" key="4">
    <source>
        <dbReference type="ARBA" id="ARBA00023136"/>
    </source>
</evidence>
<proteinExistence type="predicted"/>
<keyword evidence="2 5" id="KW-0812">Transmembrane</keyword>
<evidence type="ECO:0000256" key="1">
    <source>
        <dbReference type="ARBA" id="ARBA00004141"/>
    </source>
</evidence>
<feature type="transmembrane region" description="Helical" evidence="5">
    <location>
        <begin position="29"/>
        <end position="60"/>
    </location>
</feature>
<dbReference type="EMBL" id="CP130144">
    <property type="protein sequence ID" value="WNZ48099.1"/>
    <property type="molecule type" value="Genomic_DNA"/>
</dbReference>
<name>A0AA97AT35_LEPBY</name>
<accession>A0AA97AT35</accession>
<feature type="transmembrane region" description="Helical" evidence="5">
    <location>
        <begin position="72"/>
        <end position="90"/>
    </location>
</feature>
<keyword evidence="3 5" id="KW-1133">Transmembrane helix</keyword>
<keyword evidence="4 5" id="KW-0472">Membrane</keyword>
<dbReference type="AlphaFoldDB" id="A0AA97AT35"/>
<dbReference type="InterPro" id="IPR003339">
    <property type="entry name" value="ABC/ECF_trnsptr_transmembrane"/>
</dbReference>
<reference evidence="6" key="2">
    <citation type="submission" date="2023-07" db="EMBL/GenBank/DDBJ databases">
        <authorList>
            <person name="Bai X.-H."/>
            <person name="Wang H.-H."/>
            <person name="Wang J."/>
            <person name="Ma M.-Y."/>
            <person name="Hu H.-H."/>
            <person name="Song Z.-L."/>
            <person name="Ma H.-G."/>
            <person name="Fan Y."/>
            <person name="Du C.-Y."/>
            <person name="Xu J.-C."/>
        </authorList>
    </citation>
    <scope>NUCLEOTIDE SEQUENCE</scope>
    <source>
        <strain evidence="6">CZ1</strain>
    </source>
</reference>
<organism evidence="6">
    <name type="scientific">Leptolyngbya boryana CZ1</name>
    <dbReference type="NCBI Taxonomy" id="3060204"/>
    <lineage>
        <taxon>Bacteria</taxon>
        <taxon>Bacillati</taxon>
        <taxon>Cyanobacteriota</taxon>
        <taxon>Cyanophyceae</taxon>
        <taxon>Leptolyngbyales</taxon>
        <taxon>Leptolyngbyaceae</taxon>
        <taxon>Leptolyngbya group</taxon>
        <taxon>Leptolyngbya</taxon>
    </lineage>
</organism>
<dbReference type="PANTHER" id="PTHR33514:SF13">
    <property type="entry name" value="PROTEIN ABCI12, CHLOROPLASTIC"/>
    <property type="match status" value="1"/>
</dbReference>
<evidence type="ECO:0000256" key="5">
    <source>
        <dbReference type="SAM" id="Phobius"/>
    </source>
</evidence>
<dbReference type="PANTHER" id="PTHR33514">
    <property type="entry name" value="PROTEIN ABCI12, CHLOROPLASTIC"/>
    <property type="match status" value="1"/>
</dbReference>
<comment type="subcellular location">
    <subcellularLocation>
        <location evidence="1">Membrane</location>
        <topology evidence="1">Multi-pass membrane protein</topology>
    </subcellularLocation>
</comment>
<evidence type="ECO:0000313" key="6">
    <source>
        <dbReference type="EMBL" id="WNZ48099.1"/>
    </source>
</evidence>
<dbReference type="RefSeq" id="WP_316428506.1">
    <property type="nucleotide sequence ID" value="NZ_CP130144.1"/>
</dbReference>
<reference evidence="6" key="1">
    <citation type="journal article" date="2023" name="Plants (Basel)">
        <title>Genomic Analysis of Leptolyngbya boryana CZ1 Reveals Efficient Carbon Fixation Modules.</title>
        <authorList>
            <person name="Bai X."/>
            <person name="Wang H."/>
            <person name="Cheng W."/>
            <person name="Wang J."/>
            <person name="Ma M."/>
            <person name="Hu H."/>
            <person name="Song Z."/>
            <person name="Ma H."/>
            <person name="Fan Y."/>
            <person name="Du C."/>
            <person name="Xu J."/>
        </authorList>
    </citation>
    <scope>NUCLEOTIDE SEQUENCE</scope>
    <source>
        <strain evidence="6">CZ1</strain>
    </source>
</reference>
<dbReference type="Pfam" id="PF02361">
    <property type="entry name" value="CbiQ"/>
    <property type="match status" value="1"/>
</dbReference>
<sequence>MDLLRSLPIGLYLEQPITWMHRLDPRVKIAWLMSFLAAPILATAEWRLAIVVVLILLTVVAQIPMRVWRQQMGWLLALALYVFSLVAIAPDGLSVEPRPRLPENELAFVQQPATIPEPAPQKPWFNPFQPTPKAQEEFAKSQRRPELKQPTDYRYVVFQRGPIRVTRRSLDLAIRVSTLLFTLIYSTNLFLLTTAPEEVTAGLEDLMRPLRRFNLPVTEVALTLTLSLRFIPLVLEEFQNLVRSVRTRAINWKKLGFKRTAQVCLSVAERLLQNLLLRAEQMANAMKVRGFTSPNQHRVQWHHLVLKRFDWVALVLLGGFWVARLAIGG</sequence>
<dbReference type="GO" id="GO:0005886">
    <property type="term" value="C:plasma membrane"/>
    <property type="evidence" value="ECO:0007669"/>
    <property type="project" value="UniProtKB-ARBA"/>
</dbReference>
<dbReference type="CDD" id="cd16914">
    <property type="entry name" value="EcfT"/>
    <property type="match status" value="1"/>
</dbReference>
<evidence type="ECO:0000256" key="2">
    <source>
        <dbReference type="ARBA" id="ARBA00022692"/>
    </source>
</evidence>
<evidence type="ECO:0000256" key="3">
    <source>
        <dbReference type="ARBA" id="ARBA00022989"/>
    </source>
</evidence>
<protein>
    <submittedName>
        <fullName evidence="6">Energy-coupling factor transporter transmembrane component T</fullName>
    </submittedName>
</protein>